<dbReference type="Gene3D" id="3.40.50.1470">
    <property type="entry name" value="Peptidyl-tRNA hydrolase"/>
    <property type="match status" value="1"/>
</dbReference>
<dbReference type="EC" id="3.1.1.29" evidence="1"/>
<evidence type="ECO:0000313" key="10">
    <source>
        <dbReference type="Proteomes" id="UP000045706"/>
    </source>
</evidence>
<dbReference type="PANTHER" id="PTHR17224">
    <property type="entry name" value="PEPTIDYL-TRNA HYDROLASE"/>
    <property type="match status" value="1"/>
</dbReference>
<comment type="similarity">
    <text evidence="5">Belongs to the PTH family.</text>
</comment>
<dbReference type="InterPro" id="IPR018171">
    <property type="entry name" value="Pept_tRNA_hydro_CS"/>
</dbReference>
<dbReference type="PANTHER" id="PTHR17224:SF1">
    <property type="entry name" value="PEPTIDYL-TRNA HYDROLASE"/>
    <property type="match status" value="1"/>
</dbReference>
<evidence type="ECO:0000256" key="2">
    <source>
        <dbReference type="ARBA" id="ARBA00022555"/>
    </source>
</evidence>
<feature type="non-terminal residue" evidence="6">
    <location>
        <position position="194"/>
    </location>
</feature>
<name>A0A0G4KR46_VERLO</name>
<sequence>MPPPRILLFSLGNPSPYLNTLHSAGHHALAALIPLLPSQPAFAKTRHAAKAPLASLSPDYALLQSPSLMNVSGKYAAAAYRAFEDPTLSLLVVHDDLEEDLGVVRVRKWNSSHRGHNGVKSVGKLLRPADFPAARFARISIGIGRPEAREREAVSEYVLREMTGVERKVLAEKAGEGLLRCLREWEAQFGERDA</sequence>
<dbReference type="InterPro" id="IPR001328">
    <property type="entry name" value="Pept_tRNA_hydro"/>
</dbReference>
<dbReference type="Pfam" id="PF01195">
    <property type="entry name" value="Pept_tRNA_hydro"/>
    <property type="match status" value="1"/>
</dbReference>
<evidence type="ECO:0000256" key="3">
    <source>
        <dbReference type="ARBA" id="ARBA00022801"/>
    </source>
</evidence>
<dbReference type="EMBL" id="CVQH01003558">
    <property type="protein sequence ID" value="CRK12244.1"/>
    <property type="molecule type" value="Genomic_DNA"/>
</dbReference>
<proteinExistence type="inferred from homology"/>
<accession>A0A0G4KR46</accession>
<evidence type="ECO:0000313" key="6">
    <source>
        <dbReference type="EMBL" id="CRK12244.1"/>
    </source>
</evidence>
<evidence type="ECO:0000313" key="9">
    <source>
        <dbReference type="Proteomes" id="UP000044602"/>
    </source>
</evidence>
<dbReference type="Proteomes" id="UP000044602">
    <property type="component" value="Unassembled WGS sequence"/>
</dbReference>
<dbReference type="STRING" id="100787.A0A0G4KR46"/>
<dbReference type="AlphaFoldDB" id="A0A0G4KR46"/>
<organism evidence="6 9">
    <name type="scientific">Verticillium longisporum</name>
    <name type="common">Verticillium dahliae var. longisporum</name>
    <dbReference type="NCBI Taxonomy" id="100787"/>
    <lineage>
        <taxon>Eukaryota</taxon>
        <taxon>Fungi</taxon>
        <taxon>Dikarya</taxon>
        <taxon>Ascomycota</taxon>
        <taxon>Pezizomycotina</taxon>
        <taxon>Sordariomycetes</taxon>
        <taxon>Hypocreomycetidae</taxon>
        <taxon>Glomerellales</taxon>
        <taxon>Plectosphaerellaceae</taxon>
        <taxon>Verticillium</taxon>
    </lineage>
</organism>
<dbReference type="SUPFAM" id="SSF53178">
    <property type="entry name" value="Peptidyl-tRNA hydrolase-like"/>
    <property type="match status" value="1"/>
</dbReference>
<reference evidence="9 10" key="1">
    <citation type="submission" date="2015-05" db="EMBL/GenBank/DDBJ databases">
        <authorList>
            <person name="Fogelqvist Johan"/>
        </authorList>
    </citation>
    <scope>NUCLEOTIDE SEQUENCE [LARGE SCALE GENOMIC DNA]</scope>
    <source>
        <strain evidence="6">VL1</strain>
        <strain evidence="7">VL2</strain>
    </source>
</reference>
<dbReference type="InterPro" id="IPR036416">
    <property type="entry name" value="Pept_tRNA_hydro_sf"/>
</dbReference>
<keyword evidence="4" id="KW-0694">RNA-binding</keyword>
<keyword evidence="3 8" id="KW-0378">Hydrolase</keyword>
<evidence type="ECO:0000256" key="4">
    <source>
        <dbReference type="ARBA" id="ARBA00022884"/>
    </source>
</evidence>
<evidence type="ECO:0000313" key="7">
    <source>
        <dbReference type="EMBL" id="CRK40617.1"/>
    </source>
</evidence>
<dbReference type="GO" id="GO:0000049">
    <property type="term" value="F:tRNA binding"/>
    <property type="evidence" value="ECO:0007669"/>
    <property type="project" value="UniProtKB-KW"/>
</dbReference>
<protein>
    <recommendedName>
        <fullName evidence="1">peptidyl-tRNA hydrolase</fullName>
        <ecNumber evidence="1">3.1.1.29</ecNumber>
    </recommendedName>
</protein>
<dbReference type="OrthoDB" id="1711136at2759"/>
<gene>
    <name evidence="6" type="ORF">BN1708_010389</name>
    <name evidence="7" type="ORF">BN1723_004866</name>
    <name evidence="8" type="ORF">HYQ45_006857</name>
</gene>
<dbReference type="GO" id="GO:0004045">
    <property type="term" value="F:peptidyl-tRNA hydrolase activity"/>
    <property type="evidence" value="ECO:0007669"/>
    <property type="project" value="UniProtKB-EC"/>
</dbReference>
<evidence type="ECO:0000256" key="1">
    <source>
        <dbReference type="ARBA" id="ARBA00013260"/>
    </source>
</evidence>
<evidence type="ECO:0000313" key="8">
    <source>
        <dbReference type="EMBL" id="KAG7135318.1"/>
    </source>
</evidence>
<dbReference type="PROSITE" id="PS01196">
    <property type="entry name" value="PEPT_TRNA_HYDROL_2"/>
    <property type="match status" value="1"/>
</dbReference>
<dbReference type="Proteomes" id="UP000689129">
    <property type="component" value="Unassembled WGS sequence"/>
</dbReference>
<dbReference type="EMBL" id="CVQI01032163">
    <property type="protein sequence ID" value="CRK40617.1"/>
    <property type="molecule type" value="Genomic_DNA"/>
</dbReference>
<keyword evidence="2" id="KW-0820">tRNA-binding</keyword>
<keyword evidence="9" id="KW-1185">Reference proteome</keyword>
<evidence type="ECO:0000256" key="5">
    <source>
        <dbReference type="ARBA" id="ARBA00038063"/>
    </source>
</evidence>
<reference evidence="8" key="2">
    <citation type="journal article" date="2021" name="Mol. Plant Pathol.">
        <title>A 20-kb lineage-specific genomic region tames virulence in pathogenic amphidiploid Verticillium longisporum.</title>
        <authorList>
            <person name="Harting R."/>
            <person name="Starke J."/>
            <person name="Kusch H."/>
            <person name="Poggeler S."/>
            <person name="Maurus I."/>
            <person name="Schluter R."/>
            <person name="Landesfeind M."/>
            <person name="Bulla I."/>
            <person name="Nowrousian M."/>
            <person name="de Jonge R."/>
            <person name="Stahlhut G."/>
            <person name="Hoff K.J."/>
            <person name="Asshauer K.P."/>
            <person name="Thurmer A."/>
            <person name="Stanke M."/>
            <person name="Daniel R."/>
            <person name="Morgenstern B."/>
            <person name="Thomma B.P.H.J."/>
            <person name="Kronstad J.W."/>
            <person name="Braus-Stromeyer S.A."/>
            <person name="Braus G.H."/>
        </authorList>
    </citation>
    <scope>NUCLEOTIDE SEQUENCE</scope>
    <source>
        <strain evidence="8">Vl32</strain>
    </source>
</reference>
<dbReference type="Proteomes" id="UP000045706">
    <property type="component" value="Unassembled WGS sequence"/>
</dbReference>
<dbReference type="EMBL" id="JAEMWZ010000122">
    <property type="protein sequence ID" value="KAG7135318.1"/>
    <property type="molecule type" value="Genomic_DNA"/>
</dbReference>